<keyword evidence="8" id="KW-0963">Cytoplasm</keyword>
<evidence type="ECO:0000256" key="7">
    <source>
        <dbReference type="ARBA" id="ARBA00051712"/>
    </source>
</evidence>
<evidence type="ECO:0000313" key="11">
    <source>
        <dbReference type="Proteomes" id="UP001519328"/>
    </source>
</evidence>
<comment type="pathway">
    <text evidence="1 8">Amino-acid biosynthesis; L-lysine biosynthesis via DAP pathway; DL-2,6-diaminopimelate from LL-2,6-diaminopimelate: step 1/1.</text>
</comment>
<dbReference type="Proteomes" id="UP001519328">
    <property type="component" value="Unassembled WGS sequence"/>
</dbReference>
<dbReference type="Gene3D" id="3.10.310.10">
    <property type="entry name" value="Diaminopimelate Epimerase, Chain A, domain 1"/>
    <property type="match status" value="2"/>
</dbReference>
<evidence type="ECO:0000313" key="10">
    <source>
        <dbReference type="EMBL" id="MBP1950104.1"/>
    </source>
</evidence>
<dbReference type="EMBL" id="JAGGKK010000018">
    <property type="protein sequence ID" value="MBP1950104.1"/>
    <property type="molecule type" value="Genomic_DNA"/>
</dbReference>
<dbReference type="Pfam" id="PF01678">
    <property type="entry name" value="DAP_epimerase"/>
    <property type="match status" value="2"/>
</dbReference>
<dbReference type="RefSeq" id="WP_209481547.1">
    <property type="nucleotide sequence ID" value="NZ_JAGGKK010000018.1"/>
</dbReference>
<feature type="binding site" evidence="8">
    <location>
        <position position="13"/>
    </location>
    <ligand>
        <name>substrate</name>
    </ligand>
</feature>
<comment type="similarity">
    <text evidence="2 8">Belongs to the diaminopimelate epimerase family.</text>
</comment>
<dbReference type="EC" id="5.1.1.7" evidence="3 8"/>
<proteinExistence type="inferred from homology"/>
<evidence type="ECO:0000256" key="8">
    <source>
        <dbReference type="HAMAP-Rule" id="MF_00197"/>
    </source>
</evidence>
<evidence type="ECO:0000256" key="4">
    <source>
        <dbReference type="ARBA" id="ARBA00022605"/>
    </source>
</evidence>
<keyword evidence="5 8" id="KW-0457">Lysine biosynthesis</keyword>
<evidence type="ECO:0000256" key="6">
    <source>
        <dbReference type="ARBA" id="ARBA00023235"/>
    </source>
</evidence>
<evidence type="ECO:0000256" key="1">
    <source>
        <dbReference type="ARBA" id="ARBA00005196"/>
    </source>
</evidence>
<keyword evidence="6 8" id="KW-0413">Isomerase</keyword>
<feature type="binding site" evidence="8">
    <location>
        <begin position="76"/>
        <end position="77"/>
    </location>
    <ligand>
        <name>substrate</name>
    </ligand>
</feature>
<dbReference type="InterPro" id="IPR001653">
    <property type="entry name" value="DAP_epimerase_DapF"/>
</dbReference>
<keyword evidence="11" id="KW-1185">Reference proteome</keyword>
<evidence type="ECO:0000256" key="2">
    <source>
        <dbReference type="ARBA" id="ARBA00010219"/>
    </source>
</evidence>
<keyword evidence="4 8" id="KW-0028">Amino-acid biosynthesis</keyword>
<evidence type="ECO:0000256" key="9">
    <source>
        <dbReference type="PROSITE-ProRule" id="PRU10125"/>
    </source>
</evidence>
<feature type="binding site" evidence="8">
    <location>
        <position position="66"/>
    </location>
    <ligand>
        <name>substrate</name>
    </ligand>
</feature>
<organism evidence="10 11">
    <name type="scientific">Virgibacillus litoralis</name>
    <dbReference type="NCBI Taxonomy" id="578221"/>
    <lineage>
        <taxon>Bacteria</taxon>
        <taxon>Bacillati</taxon>
        <taxon>Bacillota</taxon>
        <taxon>Bacilli</taxon>
        <taxon>Bacillales</taxon>
        <taxon>Bacillaceae</taxon>
        <taxon>Virgibacillus</taxon>
    </lineage>
</organism>
<comment type="subunit">
    <text evidence="8">Homodimer.</text>
</comment>
<feature type="binding site" evidence="8">
    <location>
        <position position="165"/>
    </location>
    <ligand>
        <name>substrate</name>
    </ligand>
</feature>
<dbReference type="GO" id="GO:0008837">
    <property type="term" value="F:diaminopimelate epimerase activity"/>
    <property type="evidence" value="ECO:0007669"/>
    <property type="project" value="UniProtKB-EC"/>
</dbReference>
<accession>A0ABS4HHA9</accession>
<dbReference type="SUPFAM" id="SSF54506">
    <property type="entry name" value="Diaminopimelate epimerase-like"/>
    <property type="match status" value="1"/>
</dbReference>
<comment type="caution">
    <text evidence="8">Lacks conserved residue(s) required for the propagation of feature annotation.</text>
</comment>
<reference evidence="10 11" key="1">
    <citation type="submission" date="2021-03" db="EMBL/GenBank/DDBJ databases">
        <title>Genomic Encyclopedia of Type Strains, Phase IV (KMG-IV): sequencing the most valuable type-strain genomes for metagenomic binning, comparative biology and taxonomic classification.</title>
        <authorList>
            <person name="Goeker M."/>
        </authorList>
    </citation>
    <scope>NUCLEOTIDE SEQUENCE [LARGE SCALE GENOMIC DNA]</scope>
    <source>
        <strain evidence="10 11">DSM 21085</strain>
    </source>
</reference>
<dbReference type="NCBIfam" id="TIGR00652">
    <property type="entry name" value="DapF"/>
    <property type="match status" value="1"/>
</dbReference>
<protein>
    <recommendedName>
        <fullName evidence="3 8">Diaminopimelate epimerase</fullName>
        <shortName evidence="8">DAP epimerase</shortName>
        <ecNumber evidence="3 8">5.1.1.7</ecNumber>
    </recommendedName>
    <alternativeName>
        <fullName evidence="8">PLP-independent amino acid racemase</fullName>
    </alternativeName>
</protein>
<feature type="binding site" evidence="8">
    <location>
        <begin position="216"/>
        <end position="217"/>
    </location>
    <ligand>
        <name>substrate</name>
    </ligand>
</feature>
<dbReference type="PANTHER" id="PTHR31689">
    <property type="entry name" value="DIAMINOPIMELATE EPIMERASE, CHLOROPLASTIC"/>
    <property type="match status" value="1"/>
</dbReference>
<comment type="subcellular location">
    <subcellularLocation>
        <location evidence="8">Cytoplasm</location>
    </subcellularLocation>
</comment>
<sequence length="285" mass="30914">MEIPFTKMHGLGNNYIYIDLFKFDIAEEHLTDLAQGVSDIYTGIGSDGMILIQPSDAADVGMRIFNKDGSEGQSCGNGLRCVAKYAYENGIIQREKFQIETRANIVEAEVSVKADLVQEVTINMGEPILRRQAIPMVGEDTPQVVAEPFTVGDETLDITAVSMGNPHAVFFVDSIDTAPLYELGPIIEKDQRFPGGVNVEFIEVISSRELNFQVWERGSGVTQACGTGACSSVVAAILNGSVQRNEDIIVHLAGGDLVIKWDDNGSVWMTGGADVIASGTYIFNR</sequence>
<feature type="binding site" evidence="8">
    <location>
        <position position="198"/>
    </location>
    <ligand>
        <name>substrate</name>
    </ligand>
</feature>
<feature type="active site" evidence="9">
    <location>
        <position position="75"/>
    </location>
</feature>
<name>A0ABS4HHA9_9BACI</name>
<feature type="active site" description="Proton acceptor" evidence="8">
    <location>
        <position position="225"/>
    </location>
</feature>
<dbReference type="PROSITE" id="PS01326">
    <property type="entry name" value="DAP_EPIMERASE"/>
    <property type="match status" value="1"/>
</dbReference>
<comment type="caution">
    <text evidence="10">The sequence shown here is derived from an EMBL/GenBank/DDBJ whole genome shotgun (WGS) entry which is preliminary data.</text>
</comment>
<feature type="site" description="Could be important to modulate the pK values of the two catalytic cysteine residues" evidence="8">
    <location>
        <position position="216"/>
    </location>
</feature>
<dbReference type="HAMAP" id="MF_00197">
    <property type="entry name" value="DAP_epimerase"/>
    <property type="match status" value="1"/>
</dbReference>
<comment type="catalytic activity">
    <reaction evidence="7 8">
        <text>(2S,6S)-2,6-diaminopimelate = meso-2,6-diaminopimelate</text>
        <dbReference type="Rhea" id="RHEA:15393"/>
        <dbReference type="ChEBI" id="CHEBI:57609"/>
        <dbReference type="ChEBI" id="CHEBI:57791"/>
        <dbReference type="EC" id="5.1.1.7"/>
    </reaction>
</comment>
<feature type="binding site" evidence="8">
    <location>
        <begin position="226"/>
        <end position="227"/>
    </location>
    <ligand>
        <name>substrate</name>
    </ligand>
</feature>
<evidence type="ECO:0000256" key="3">
    <source>
        <dbReference type="ARBA" id="ARBA00013080"/>
    </source>
</evidence>
<comment type="function">
    <text evidence="8">Catalyzes the stereoinversion of LL-2,6-diaminopimelate (L,L-DAP) to meso-diaminopimelate (meso-DAP), a precursor of L-lysine and an essential component of the bacterial peptidoglycan.</text>
</comment>
<dbReference type="InterPro" id="IPR018510">
    <property type="entry name" value="DAP_epimerase_AS"/>
</dbReference>
<feature type="site" description="Could be important to modulate the pK values of the two catalytic cysteine residues" evidence="8">
    <location>
        <position position="167"/>
    </location>
</feature>
<evidence type="ECO:0000256" key="5">
    <source>
        <dbReference type="ARBA" id="ARBA00023154"/>
    </source>
</evidence>
<feature type="active site" description="Proton donor" evidence="8">
    <location>
        <position position="75"/>
    </location>
</feature>
<gene>
    <name evidence="8" type="primary">dapF</name>
    <name evidence="10" type="ORF">J2Z82_003061</name>
</gene>
<dbReference type="PANTHER" id="PTHR31689:SF0">
    <property type="entry name" value="DIAMINOPIMELATE EPIMERASE"/>
    <property type="match status" value="1"/>
</dbReference>